<gene>
    <name evidence="8" type="primary">LjET-A</name>
</gene>
<evidence type="ECO:0000256" key="2">
    <source>
        <dbReference type="ARBA" id="ARBA00010959"/>
    </source>
</evidence>
<dbReference type="GO" id="GO:0003100">
    <property type="term" value="P:regulation of systemic arterial blood pressure by endothelin"/>
    <property type="evidence" value="ECO:0007669"/>
    <property type="project" value="TreeGrafter"/>
</dbReference>
<comment type="similarity">
    <text evidence="2">Belongs to the endothelin/sarafotoxin family.</text>
</comment>
<dbReference type="EMBL" id="AB293609">
    <property type="protein sequence ID" value="BAJ05623.1"/>
    <property type="molecule type" value="mRNA"/>
</dbReference>
<evidence type="ECO:0000256" key="1">
    <source>
        <dbReference type="ARBA" id="ARBA00004613"/>
    </source>
</evidence>
<evidence type="ECO:0000256" key="6">
    <source>
        <dbReference type="SAM" id="SignalP"/>
    </source>
</evidence>
<dbReference type="GO" id="GO:0005615">
    <property type="term" value="C:extracellular space"/>
    <property type="evidence" value="ECO:0007669"/>
    <property type="project" value="TreeGrafter"/>
</dbReference>
<dbReference type="AlphaFoldDB" id="D4Q8T3"/>
<feature type="chain" id="PRO_5003062045" evidence="6">
    <location>
        <begin position="17"/>
        <end position="142"/>
    </location>
</feature>
<evidence type="ECO:0000313" key="8">
    <source>
        <dbReference type="EMBL" id="BAJ05623.1"/>
    </source>
</evidence>
<feature type="signal peptide" evidence="6">
    <location>
        <begin position="1"/>
        <end position="16"/>
    </location>
</feature>
<keyword evidence="6" id="KW-0732">Signal</keyword>
<dbReference type="GO" id="GO:0006874">
    <property type="term" value="P:intracellular calcium ion homeostasis"/>
    <property type="evidence" value="ECO:0007669"/>
    <property type="project" value="TreeGrafter"/>
</dbReference>
<dbReference type="GO" id="GO:0019229">
    <property type="term" value="P:regulation of vasoconstriction"/>
    <property type="evidence" value="ECO:0007669"/>
    <property type="project" value="InterPro"/>
</dbReference>
<dbReference type="InterPro" id="IPR001928">
    <property type="entry name" value="Endothln-like_toxin"/>
</dbReference>
<evidence type="ECO:0000259" key="7">
    <source>
        <dbReference type="SMART" id="SM00272"/>
    </source>
</evidence>
<dbReference type="GO" id="GO:0014826">
    <property type="term" value="P:vein smooth muscle contraction"/>
    <property type="evidence" value="ECO:0007669"/>
    <property type="project" value="TreeGrafter"/>
</dbReference>
<evidence type="ECO:0000256" key="3">
    <source>
        <dbReference type="ARBA" id="ARBA00022525"/>
    </source>
</evidence>
<evidence type="ECO:0000256" key="4">
    <source>
        <dbReference type="ARBA" id="ARBA00022858"/>
    </source>
</evidence>
<sequence>MDVLLSLLLVISLAQALPAAQDGAIGAELGTPDIADPAMPTSSRVASVAPVVHRRQKRCSCSSYMDKECIYFCHLDIIWINTPEKVVPYGLATSHRAKRGAPAQGSPRVRTRGKRCACVAHGRDDSKCASFCAGDAAPPAPR</sequence>
<accession>D4Q8T3</accession>
<protein>
    <submittedName>
        <fullName evidence="8">Endothelin homolog</fullName>
    </submittedName>
</protein>
<keyword evidence="4" id="KW-0838">Vasoactive</keyword>
<evidence type="ECO:0000256" key="5">
    <source>
        <dbReference type="ARBA" id="ARBA00023322"/>
    </source>
</evidence>
<keyword evidence="5" id="KW-0839">Vasoconstrictor</keyword>
<dbReference type="InterPro" id="IPR019764">
    <property type="entry name" value="Endothelin_toxin_CS"/>
</dbReference>
<dbReference type="SMART" id="SM00272">
    <property type="entry name" value="END"/>
    <property type="match status" value="2"/>
</dbReference>
<dbReference type="Pfam" id="PF00322">
    <property type="entry name" value="Endothelin"/>
    <property type="match status" value="1"/>
</dbReference>
<feature type="domain" description="Endothelin-like toxin" evidence="7">
    <location>
        <begin position="58"/>
        <end position="79"/>
    </location>
</feature>
<reference evidence="8" key="1">
    <citation type="journal article" date="2010" name="Dev. Biol.">
        <title>Evolution of oropharyngeal patterning mechanisms involving Dlx and endothelins in vertebrates.</title>
        <authorList>
            <person name="Kuraku S."/>
            <person name="Takio Y."/>
            <person name="Sugahara F."/>
            <person name="Takechi M."/>
            <person name="Kuratani S."/>
        </authorList>
    </citation>
    <scope>NUCLEOTIDE SEQUENCE</scope>
</reference>
<dbReference type="GO" id="GO:0005179">
    <property type="term" value="F:hormone activity"/>
    <property type="evidence" value="ECO:0007669"/>
    <property type="project" value="TreeGrafter"/>
</dbReference>
<dbReference type="GO" id="GO:0031708">
    <property type="term" value="F:endothelin B receptor binding"/>
    <property type="evidence" value="ECO:0007669"/>
    <property type="project" value="TreeGrafter"/>
</dbReference>
<dbReference type="PANTHER" id="PTHR13874">
    <property type="entry name" value="ENDOTHELIN"/>
    <property type="match status" value="1"/>
</dbReference>
<comment type="subcellular location">
    <subcellularLocation>
        <location evidence="1">Secreted</location>
    </subcellularLocation>
</comment>
<name>D4Q8T3_LETCA</name>
<feature type="domain" description="Endothelin-like toxin" evidence="7">
    <location>
        <begin position="115"/>
        <end position="138"/>
    </location>
</feature>
<dbReference type="InterPro" id="IPR020475">
    <property type="entry name" value="Endothelin"/>
</dbReference>
<dbReference type="PROSITE" id="PS00270">
    <property type="entry name" value="ENDOTHELIN"/>
    <property type="match status" value="1"/>
</dbReference>
<dbReference type="PRINTS" id="PR00365">
    <property type="entry name" value="ENDOTHELIN"/>
</dbReference>
<proteinExistence type="evidence at transcript level"/>
<organism evidence="8">
    <name type="scientific">Lethenteron camtschaticum</name>
    <name type="common">Japanese lamprey</name>
    <name type="synonym">Lampetra japonica</name>
    <dbReference type="NCBI Taxonomy" id="980415"/>
    <lineage>
        <taxon>Eukaryota</taxon>
        <taxon>Metazoa</taxon>
        <taxon>Chordata</taxon>
        <taxon>Craniata</taxon>
        <taxon>Vertebrata</taxon>
        <taxon>Cyclostomata</taxon>
        <taxon>Hyperoartia</taxon>
        <taxon>Petromyzontiformes</taxon>
        <taxon>Petromyzontidae</taxon>
        <taxon>Lethenteron</taxon>
    </lineage>
</organism>
<keyword evidence="3" id="KW-0964">Secreted</keyword>